<protein>
    <recommendedName>
        <fullName evidence="3">Ndc10 domain-containing protein</fullName>
    </recommendedName>
</protein>
<evidence type="ECO:0000313" key="2">
    <source>
        <dbReference type="Proteomes" id="UP000217790"/>
    </source>
</evidence>
<proteinExistence type="predicted"/>
<dbReference type="OMA" id="MAENIWD"/>
<dbReference type="InterPro" id="IPR038279">
    <property type="entry name" value="Ndc10_dom2_sf"/>
</dbReference>
<dbReference type="EMBL" id="KZ293672">
    <property type="protein sequence ID" value="PBK88650.1"/>
    <property type="molecule type" value="Genomic_DNA"/>
</dbReference>
<name>A0A2H3D3H9_ARMGA</name>
<gene>
    <name evidence="1" type="ORF">ARMGADRAFT_1047408</name>
</gene>
<dbReference type="InParanoid" id="A0A2H3D3H9"/>
<dbReference type="Proteomes" id="UP000217790">
    <property type="component" value="Unassembled WGS sequence"/>
</dbReference>
<organism evidence="1 2">
    <name type="scientific">Armillaria gallica</name>
    <name type="common">Bulbous honey fungus</name>
    <name type="synonym">Armillaria bulbosa</name>
    <dbReference type="NCBI Taxonomy" id="47427"/>
    <lineage>
        <taxon>Eukaryota</taxon>
        <taxon>Fungi</taxon>
        <taxon>Dikarya</taxon>
        <taxon>Basidiomycota</taxon>
        <taxon>Agaricomycotina</taxon>
        <taxon>Agaricomycetes</taxon>
        <taxon>Agaricomycetidae</taxon>
        <taxon>Agaricales</taxon>
        <taxon>Marasmiineae</taxon>
        <taxon>Physalacriaceae</taxon>
        <taxon>Armillaria</taxon>
    </lineage>
</organism>
<dbReference type="OrthoDB" id="2675946at2759"/>
<evidence type="ECO:0000313" key="1">
    <source>
        <dbReference type="EMBL" id="PBK88650.1"/>
    </source>
</evidence>
<keyword evidence="2" id="KW-1185">Reference proteome</keyword>
<sequence>MYSTHFTWKDPLQQECDCLGLAYAKSANLAKLQSLLANYWYHLPTSDDASASPNIRFHLPPDNSDSDPDFLYGMGVGDNSEVELLHDYMISSDRFAAEEILGYNVDNEGEEDDTVNEAGDNDEDLDDDEVYELFQKKTHTQASCVQSLNEFLDIKLAEGQIRDCIIDVHCLLLFITWLAEWQKRNCKNEPIAGTLLGASQIKKLFFAALQDPSLTKRRPATNVLVYDAIKDRMDAALMHSHSGIDSNEDAVDIVANTFLAVRIAVFRHLAWTCQMASRNHSDDFQSLRLVELQPYVWLHPNKQTQVFSVLGMQGEKKANRRGMQIKINPVYSVFIVHHDAMSCPLGAMIFYFHYIHDYFEINKKMIFHSQKLPSIPYSDSSLHNIYNNAFDKADFSSKAKVHLPCHLLGYQQEKMGIDSNETAKLGWSHGTYFDTYAPALAKTAVLRCHGYKAHEEYNPVWCHVDVPSEFLKYVCPMAENIWDSIIGRDYCILLLLF</sequence>
<reference evidence="2" key="1">
    <citation type="journal article" date="2017" name="Nat. Ecol. Evol.">
        <title>Genome expansion and lineage-specific genetic innovations in the forest pathogenic fungi Armillaria.</title>
        <authorList>
            <person name="Sipos G."/>
            <person name="Prasanna A.N."/>
            <person name="Walter M.C."/>
            <person name="O'Connor E."/>
            <person name="Balint B."/>
            <person name="Krizsan K."/>
            <person name="Kiss B."/>
            <person name="Hess J."/>
            <person name="Varga T."/>
            <person name="Slot J."/>
            <person name="Riley R."/>
            <person name="Boka B."/>
            <person name="Rigling D."/>
            <person name="Barry K."/>
            <person name="Lee J."/>
            <person name="Mihaltcheva S."/>
            <person name="LaButti K."/>
            <person name="Lipzen A."/>
            <person name="Waldron R."/>
            <person name="Moloney N.M."/>
            <person name="Sperisen C."/>
            <person name="Kredics L."/>
            <person name="Vagvoelgyi C."/>
            <person name="Patrignani A."/>
            <person name="Fitzpatrick D."/>
            <person name="Nagy I."/>
            <person name="Doyle S."/>
            <person name="Anderson J.B."/>
            <person name="Grigoriev I.V."/>
            <person name="Gueldener U."/>
            <person name="Muensterkoetter M."/>
            <person name="Nagy L.G."/>
        </authorList>
    </citation>
    <scope>NUCLEOTIDE SEQUENCE [LARGE SCALE GENOMIC DNA]</scope>
    <source>
        <strain evidence="2">Ar21-2</strain>
    </source>
</reference>
<dbReference type="AlphaFoldDB" id="A0A2H3D3H9"/>
<accession>A0A2H3D3H9</accession>
<dbReference type="GO" id="GO:0003677">
    <property type="term" value="F:DNA binding"/>
    <property type="evidence" value="ECO:0007669"/>
    <property type="project" value="InterPro"/>
</dbReference>
<evidence type="ECO:0008006" key="3">
    <source>
        <dbReference type="Google" id="ProtNLM"/>
    </source>
</evidence>
<dbReference type="Gene3D" id="1.10.443.20">
    <property type="entry name" value="Centromere DNA-binding protein complex CBF3 subunit, domain 2"/>
    <property type="match status" value="1"/>
</dbReference>